<sequence length="146" mass="16877">MTVFQSFKYIRKAHIAVWLTVFLLGKSTLALAATEEQSNFSKLGKEFEGSVFPLMQKYCLDCHSNEKQKGELDLEKFRTLDDVRRHPMVWVKVVEMIEDEEMPPKKKPQLSTRERKVFLGWVDNYLDAEALANAGDPGRVVVRRLS</sequence>
<dbReference type="Pfam" id="PF07635">
    <property type="entry name" value="PSCyt1"/>
    <property type="match status" value="1"/>
</dbReference>
<dbReference type="InterPro" id="IPR011429">
    <property type="entry name" value="Cyt_c_Planctomycete-type"/>
</dbReference>
<evidence type="ECO:0000313" key="2">
    <source>
        <dbReference type="EMBL" id="SVD80014.1"/>
    </source>
</evidence>
<reference evidence="2" key="1">
    <citation type="submission" date="2018-05" db="EMBL/GenBank/DDBJ databases">
        <authorList>
            <person name="Lanie J.A."/>
            <person name="Ng W.-L."/>
            <person name="Kazmierczak K.M."/>
            <person name="Andrzejewski T.M."/>
            <person name="Davidsen T.M."/>
            <person name="Wayne K.J."/>
            <person name="Tettelin H."/>
            <person name="Glass J.I."/>
            <person name="Rusch D."/>
            <person name="Podicherti R."/>
            <person name="Tsui H.-C.T."/>
            <person name="Winkler M.E."/>
        </authorList>
    </citation>
    <scope>NUCLEOTIDE SEQUENCE</scope>
</reference>
<organism evidence="2">
    <name type="scientific">marine metagenome</name>
    <dbReference type="NCBI Taxonomy" id="408172"/>
    <lineage>
        <taxon>unclassified sequences</taxon>
        <taxon>metagenomes</taxon>
        <taxon>ecological metagenomes</taxon>
    </lineage>
</organism>
<proteinExistence type="predicted"/>
<dbReference type="AlphaFoldDB" id="A0A382Y9V6"/>
<protein>
    <recommendedName>
        <fullName evidence="1">Cytochrome C Planctomycete-type domain-containing protein</fullName>
    </recommendedName>
</protein>
<evidence type="ECO:0000259" key="1">
    <source>
        <dbReference type="Pfam" id="PF07635"/>
    </source>
</evidence>
<feature type="domain" description="Cytochrome C Planctomycete-type" evidence="1">
    <location>
        <begin position="59"/>
        <end position="105"/>
    </location>
</feature>
<name>A0A382Y9V6_9ZZZZ</name>
<accession>A0A382Y9V6</accession>
<feature type="non-terminal residue" evidence="2">
    <location>
        <position position="146"/>
    </location>
</feature>
<dbReference type="EMBL" id="UINC01174074">
    <property type="protein sequence ID" value="SVD80014.1"/>
    <property type="molecule type" value="Genomic_DNA"/>
</dbReference>
<gene>
    <name evidence="2" type="ORF">METZ01_LOCUS432868</name>
</gene>